<dbReference type="PANTHER" id="PTHR24026:SF126">
    <property type="entry name" value="PROTOCADHERIN FAT 4"/>
    <property type="match status" value="1"/>
</dbReference>
<evidence type="ECO:0000313" key="21">
    <source>
        <dbReference type="EnsemblMetazoa" id="Aqu2.1.26326_001"/>
    </source>
</evidence>
<dbReference type="Pfam" id="PF00008">
    <property type="entry name" value="EGF"/>
    <property type="match status" value="1"/>
</dbReference>
<dbReference type="CDD" id="cd00096">
    <property type="entry name" value="Ig"/>
    <property type="match status" value="1"/>
</dbReference>
<dbReference type="InterPro" id="IPR018097">
    <property type="entry name" value="EGF_Ca-bd_CS"/>
</dbReference>
<evidence type="ECO:0000256" key="2">
    <source>
        <dbReference type="ARBA" id="ARBA00022536"/>
    </source>
</evidence>
<organism evidence="21">
    <name type="scientific">Amphimedon queenslandica</name>
    <name type="common">Sponge</name>
    <dbReference type="NCBI Taxonomy" id="400682"/>
    <lineage>
        <taxon>Eukaryota</taxon>
        <taxon>Metazoa</taxon>
        <taxon>Porifera</taxon>
        <taxon>Demospongiae</taxon>
        <taxon>Heteroscleromorpha</taxon>
        <taxon>Haplosclerida</taxon>
        <taxon>Niphatidae</taxon>
        <taxon>Amphimedon</taxon>
    </lineage>
</organism>
<dbReference type="FunFam" id="2.60.40.60:FF:000020">
    <property type="entry name" value="Dachsous cadherin-related 1b"/>
    <property type="match status" value="1"/>
</dbReference>
<dbReference type="PRINTS" id="PR00205">
    <property type="entry name" value="CADHERIN"/>
</dbReference>
<keyword evidence="11" id="KW-0393">Immunoglobulin domain</keyword>
<evidence type="ECO:0000256" key="9">
    <source>
        <dbReference type="ARBA" id="ARBA00023157"/>
    </source>
</evidence>
<feature type="domain" description="Cadherin" evidence="19">
    <location>
        <begin position="1416"/>
        <end position="1525"/>
    </location>
</feature>
<dbReference type="PROSITE" id="PS00232">
    <property type="entry name" value="CADHERIN_1"/>
    <property type="match status" value="4"/>
</dbReference>
<sequence>MTTRLYPTLLLFFLLSCIFSYVAATNYNYGKGPLPSKFTKGKQWPAHGEQLECRPIQLHIARGSKRYKDLVVYSSQATYLHFASSDCRIMSSRLHTRLSSLAQDYYWRYHIKLLVLKAWTPYPDYSLDNTSLHYEGRSVRIHVTSRNVTRLLKMAVSAGFDWVMYDKKGYARMSVIPDACDTNLDVVFVLDQSGSIGYYNHQLALNFLSKVVEFFKIGANKTQVGLITYSTHAYVQFDLNDYHSKSTILNRISRIYYTGGWTATALGLFQAGVILNPQQMRGARPISQGVPRVVILLTDGRSNRVPIDEVAPSLHDFGIQVYTVGVGNIYLPELKFIASDPDPYHIFLLDSFSDASGFVDFLSSTTCDTPAVVEPGENTTTEVPEDGFRFFQTECNAFSVSVVVEQIDLYGKCHLYASTSKPNPGPLDNSSVVVRNEDLTSDRRFVIVKGVKKFIYISIRGIRVKNMFTVIIWDMLFNQEVYSINVPEGIPNQHIFNLTSEISVTTESYYFRIKNGNDNDDFMLNNITGLLFVRNPLSIARQQYYHLVIIAENRNASCHRGKVTIKINVIPDELEFGNLQPVSIPENATGIVTRVTANGNSSSITYSITGGNTGNSFVIDANTGDISVANNSVLDHETVPLYQLNVQARSSLGATATATQIINILDINEAPVFTNSCALANECRFFVLENVTLSGLVGYLVATDPDLATVPNGQLNYTLVASETVPFTIDNSGRITLNGTLDRETRDLYQFTVIVMDNGSPSLSIRTTATVRVLDVNDNAPEFVQGRTFLSIPEDTPIGRPIEQYIVVDDDIGINSLISYRLESSLPSIPFSINNNALLTVSGPLDADEGITLYNFTIFASNFDGLGTSFNVSVEITDVNDNAPQFPISPIRANVTEHVDVGTSVVQVVATDIDSGSNAEISYSIILGNLNGAFAINNKTGLITVNADIDRELVNEFTLTVQAEDLGEPSRLRNTTAVIITVNDINDNPPVFMPSTINLTFPENQALGSLNITISATDNDEPGNPNSIITYSITSGNDGNSFSINSATGLLSLVSSLDFEVRNNYSLVVEGRDNGDPTMTGTALVNVAVTNVNDHPPVITRDVEITVPENTPINSSLAQFNATDLDQMTVHFCFADGSNSNGLFAIDSKTGVVTLVSSLDFETARVHVLVIKANDSIHTDNATLTVNVLDVNEFAPQFVGPVSFEVGEANSTGDVVGKVMATDRDGSDTVMYFLESNSISGLFSLDSSTGIITTRSPLDREGLVEEGHFLPPDSSESVTVLAVDSGTRPGPLRTEQNITIRLLDINDNSPVFNPSSYTTTIPENVNEITALFNVSATDADLGNNSVIRYSLSVSDDFSIDPVTGTVFATSPFDREDVNLFNFMIIATDQGNPSLSGSASATVRVTDVNDNPPQFSTNFDYEREVAEDTQVGAVLTQIIVVDDDQGLNAMVTITSREGDNNCSTSSECFFRINNNGIVQLVRQLDYETQQQHNVTLIAVDSGSPSLSSTQLLIFNVINVDEAEPEFLGPCDSSVLEDSPSGTIVTSCPARDFDEVTGEFTDDIRYSIIRGNEELIFSIDEDGNITTDTELDKESRDQYTITIQAADSGNLRTTMDVVITVLDVNDHSPELAGPYEVLITDSDINNYRSFVVNVSATDRDIGNNAAIVYSITDTEIEDQFAILTINATDRGSPVALSDSTSVNVTFESSCLAQDYQIDSVTGVISGQFLCRISISPPLVQVSINETITLHCDVFRNADVSVQLLRNGSEIGSATLLGSGDSRATFTREYATLSDAGIYNCKATSFTTLQTFPGSNVQIHVPARITVPPSDVTANIGQAFVRFICQAEGIPNPTFSWRRESEVVEASGRISLSGNQLVIAQVDLLDSGTYTCIASNPAGSDSASAELNVFGALNLLVAQVVALSNPDPVQNCNSFDAQKFEKMMTQITNHKTMVTQSDGSTLCQSDLCHPNPCVNGTCNVTSDGYQCTCTPGFIGTNCDTDKNECEDPALCRNGGTCENVPGGFMCHCADGYFGEMCLYNHGKCDCPPGTTCVSTDAGSTCVVKQSGDNLIIDDPTVTNIVSLENTVNTLLEDPPSSSEKRRKREGFVTVCSGYFVRLSSSSNTYMLVWECPDESQPPDSAKMTEICQTLVRLQLVKVCHPPEGSPISLRDVPPSDVDVTLVLFDSNGRLMSSDDAMKILNNDDVVNKMRESGYNISGFRQVSPTISGVGASSSNKVAETVGIVTAIALVMIVAVIIIAALIVRYKKKNKRIRVPMMELDEKVVSRDDDDRYGPGLSINLPINDTSITSDKVASSPLSSPTNPYALFDDPIYSTKPARRNKSVKKSTLERAKQHQMGKSSSLEKLLDEEDDSPVITKSLEDGDEPIYGNMNFECHGNAGERWQNYWKTETIIRGTTPPM</sequence>
<dbReference type="CDD" id="cd01450">
    <property type="entry name" value="vWFA_subfamily_ECM"/>
    <property type="match status" value="1"/>
</dbReference>
<feature type="domain" description="Cadherin" evidence="19">
    <location>
        <begin position="784"/>
        <end position="886"/>
    </location>
</feature>
<keyword evidence="8 15" id="KW-0472">Membrane</keyword>
<dbReference type="InterPro" id="IPR002126">
    <property type="entry name" value="Cadherin-like_dom"/>
</dbReference>
<feature type="domain" description="Cadherin" evidence="19">
    <location>
        <begin position="576"/>
        <end position="673"/>
    </location>
</feature>
<evidence type="ECO:0000256" key="1">
    <source>
        <dbReference type="ARBA" id="ARBA00004370"/>
    </source>
</evidence>
<keyword evidence="4 16" id="KW-0732">Signal</keyword>
<feature type="domain" description="Cadherin" evidence="19">
    <location>
        <begin position="1532"/>
        <end position="1629"/>
    </location>
</feature>
<dbReference type="PROSITE" id="PS51257">
    <property type="entry name" value="PROKAR_LIPOPROTEIN"/>
    <property type="match status" value="1"/>
</dbReference>
<dbReference type="FunFam" id="2.60.40.60:FF:000013">
    <property type="entry name" value="Cadherin EGF LAG seven-pass G-type receptor"/>
    <property type="match status" value="1"/>
</dbReference>
<keyword evidence="6 12" id="KW-0106">Calcium</keyword>
<comment type="subcellular location">
    <subcellularLocation>
        <location evidence="1">Membrane</location>
    </subcellularLocation>
</comment>
<feature type="transmembrane region" description="Helical" evidence="15">
    <location>
        <begin position="2238"/>
        <end position="2260"/>
    </location>
</feature>
<feature type="domain" description="EGF-like" evidence="17">
    <location>
        <begin position="1998"/>
        <end position="2035"/>
    </location>
</feature>
<feature type="domain" description="Ig-like" evidence="20">
    <location>
        <begin position="1728"/>
        <end position="1815"/>
    </location>
</feature>
<gene>
    <name evidence="21" type="primary">100631576</name>
</gene>
<dbReference type="SMART" id="SM00181">
    <property type="entry name" value="EGF"/>
    <property type="match status" value="2"/>
</dbReference>
<dbReference type="Gene3D" id="2.60.40.60">
    <property type="entry name" value="Cadherins"/>
    <property type="match status" value="12"/>
</dbReference>
<keyword evidence="2 13" id="KW-0245">EGF-like domain</keyword>
<dbReference type="eggNOG" id="KOG2408">
    <property type="taxonomic scope" value="Eukaryota"/>
</dbReference>
<dbReference type="PROSITE" id="PS50234">
    <property type="entry name" value="VWFA"/>
    <property type="match status" value="1"/>
</dbReference>
<keyword evidence="3 15" id="KW-0812">Transmembrane</keyword>
<dbReference type="EnsemblMetazoa" id="Aqu2.1.26326_001">
    <property type="protein sequence ID" value="Aqu2.1.26326_001"/>
    <property type="gene ID" value="Aqu2.1.26326"/>
</dbReference>
<evidence type="ECO:0000256" key="5">
    <source>
        <dbReference type="ARBA" id="ARBA00022737"/>
    </source>
</evidence>
<evidence type="ECO:0000256" key="7">
    <source>
        <dbReference type="ARBA" id="ARBA00022989"/>
    </source>
</evidence>
<feature type="signal peptide" evidence="16">
    <location>
        <begin position="1"/>
        <end position="24"/>
    </location>
</feature>
<reference evidence="22" key="1">
    <citation type="journal article" date="2010" name="Nature">
        <title>The Amphimedon queenslandica genome and the evolution of animal complexity.</title>
        <authorList>
            <person name="Srivastava M."/>
            <person name="Simakov O."/>
            <person name="Chapman J."/>
            <person name="Fahey B."/>
            <person name="Gauthier M.E."/>
            <person name="Mitros T."/>
            <person name="Richards G.S."/>
            <person name="Conaco C."/>
            <person name="Dacre M."/>
            <person name="Hellsten U."/>
            <person name="Larroux C."/>
            <person name="Putnam N.H."/>
            <person name="Stanke M."/>
            <person name="Adamska M."/>
            <person name="Darling A."/>
            <person name="Degnan S.M."/>
            <person name="Oakley T.H."/>
            <person name="Plachetzki D.C."/>
            <person name="Zhai Y."/>
            <person name="Adamski M."/>
            <person name="Calcino A."/>
            <person name="Cummins S.F."/>
            <person name="Goodstein D.M."/>
            <person name="Harris C."/>
            <person name="Jackson D.J."/>
            <person name="Leys S.P."/>
            <person name="Shu S."/>
            <person name="Woodcroft B.J."/>
            <person name="Vervoort M."/>
            <person name="Kosik K.S."/>
            <person name="Manning G."/>
            <person name="Degnan B.M."/>
            <person name="Rokhsar D.S."/>
        </authorList>
    </citation>
    <scope>NUCLEOTIDE SEQUENCE [LARGE SCALE GENOMIC DNA]</scope>
</reference>
<keyword evidence="5" id="KW-0677">Repeat</keyword>
<keyword evidence="9 13" id="KW-1015">Disulfide bond</keyword>
<dbReference type="Pfam" id="PF07679">
    <property type="entry name" value="I-set"/>
    <property type="match status" value="1"/>
</dbReference>
<dbReference type="InterPro" id="IPR000742">
    <property type="entry name" value="EGF"/>
</dbReference>
<dbReference type="InterPro" id="IPR009045">
    <property type="entry name" value="Zn_M74/Hedgehog-like"/>
</dbReference>
<dbReference type="InterPro" id="IPR015919">
    <property type="entry name" value="Cadherin-like_sf"/>
</dbReference>
<dbReference type="GO" id="GO:0005509">
    <property type="term" value="F:calcium ion binding"/>
    <property type="evidence" value="ECO:0007669"/>
    <property type="project" value="UniProtKB-UniRule"/>
</dbReference>
<dbReference type="GO" id="GO:0005886">
    <property type="term" value="C:plasma membrane"/>
    <property type="evidence" value="ECO:0007669"/>
    <property type="project" value="UniProtKB-SubCell"/>
</dbReference>
<dbReference type="FunFam" id="2.60.40.60:FF:000181">
    <property type="entry name" value="Predicted protein"/>
    <property type="match status" value="1"/>
</dbReference>
<dbReference type="CDD" id="cd11304">
    <property type="entry name" value="Cadherin_repeat"/>
    <property type="match status" value="12"/>
</dbReference>
<dbReference type="Proteomes" id="UP000007879">
    <property type="component" value="Unassembled WGS sequence"/>
</dbReference>
<feature type="domain" description="Cadherin" evidence="19">
    <location>
        <begin position="887"/>
        <end position="992"/>
    </location>
</feature>
<dbReference type="InterPro" id="IPR003598">
    <property type="entry name" value="Ig_sub2"/>
</dbReference>
<dbReference type="InterPro" id="IPR036465">
    <property type="entry name" value="vWFA_dom_sf"/>
</dbReference>
<proteinExistence type="predicted"/>
<dbReference type="SUPFAM" id="SSF53300">
    <property type="entry name" value="vWA-like"/>
    <property type="match status" value="1"/>
</dbReference>
<dbReference type="GO" id="GO:0007156">
    <property type="term" value="P:homophilic cell adhesion via plasma membrane adhesion molecules"/>
    <property type="evidence" value="ECO:0007669"/>
    <property type="project" value="InterPro"/>
</dbReference>
<dbReference type="PROSITE" id="PS50026">
    <property type="entry name" value="EGF_3"/>
    <property type="match status" value="2"/>
</dbReference>
<dbReference type="PROSITE" id="PS50835">
    <property type="entry name" value="IG_LIKE"/>
    <property type="match status" value="2"/>
</dbReference>
<feature type="chain" id="PRO_5010879673" evidence="16">
    <location>
        <begin position="25"/>
        <end position="2416"/>
    </location>
</feature>
<evidence type="ECO:0000259" key="20">
    <source>
        <dbReference type="PROSITE" id="PS50835"/>
    </source>
</evidence>
<dbReference type="eggNOG" id="KOG1217">
    <property type="taxonomic scope" value="Eukaryota"/>
</dbReference>
<dbReference type="Pfam" id="PF00092">
    <property type="entry name" value="VWA"/>
    <property type="match status" value="1"/>
</dbReference>
<dbReference type="Pfam" id="PF00028">
    <property type="entry name" value="Cadherin"/>
    <property type="match status" value="11"/>
</dbReference>
<dbReference type="FunFam" id="2.60.40.10:FF:000032">
    <property type="entry name" value="palladin isoform X1"/>
    <property type="match status" value="1"/>
</dbReference>
<dbReference type="Gene3D" id="3.30.1380.10">
    <property type="match status" value="1"/>
</dbReference>
<dbReference type="InParanoid" id="A0A1X7UFR8"/>
<dbReference type="InterPro" id="IPR002035">
    <property type="entry name" value="VWF_A"/>
</dbReference>
<name>A0A1X7UFR8_AMPQE</name>
<dbReference type="InterPro" id="IPR020894">
    <property type="entry name" value="Cadherin_CS"/>
</dbReference>
<dbReference type="SMART" id="SM00112">
    <property type="entry name" value="CA"/>
    <property type="match status" value="11"/>
</dbReference>
<dbReference type="InterPro" id="IPR000152">
    <property type="entry name" value="EGF-type_Asp/Asn_hydroxyl_site"/>
</dbReference>
<feature type="domain" description="EGF-like" evidence="17">
    <location>
        <begin position="1961"/>
        <end position="1996"/>
    </location>
</feature>
<evidence type="ECO:0000256" key="11">
    <source>
        <dbReference type="ARBA" id="ARBA00023319"/>
    </source>
</evidence>
<feature type="domain" description="Cadherin" evidence="19">
    <location>
        <begin position="1099"/>
        <end position="1198"/>
    </location>
</feature>
<dbReference type="InterPro" id="IPR013032">
    <property type="entry name" value="EGF-like_CS"/>
</dbReference>
<dbReference type="Gene3D" id="2.60.40.10">
    <property type="entry name" value="Immunoglobulins"/>
    <property type="match status" value="2"/>
</dbReference>
<dbReference type="InterPro" id="IPR007110">
    <property type="entry name" value="Ig-like_dom"/>
</dbReference>
<evidence type="ECO:0000259" key="19">
    <source>
        <dbReference type="PROSITE" id="PS50268"/>
    </source>
</evidence>
<reference evidence="21" key="2">
    <citation type="submission" date="2017-05" db="UniProtKB">
        <authorList>
            <consortium name="EnsemblMetazoa"/>
        </authorList>
    </citation>
    <scope>IDENTIFICATION</scope>
</reference>
<dbReference type="SMART" id="SM00409">
    <property type="entry name" value="IG"/>
    <property type="match status" value="2"/>
</dbReference>
<dbReference type="eggNOG" id="KOG3594">
    <property type="taxonomic scope" value="Eukaryota"/>
</dbReference>
<feature type="disulfide bond" evidence="13">
    <location>
        <begin position="2025"/>
        <end position="2034"/>
    </location>
</feature>
<evidence type="ECO:0000256" key="15">
    <source>
        <dbReference type="SAM" id="Phobius"/>
    </source>
</evidence>
<evidence type="ECO:0000256" key="10">
    <source>
        <dbReference type="ARBA" id="ARBA00023180"/>
    </source>
</evidence>
<dbReference type="PROSITE" id="PS00010">
    <property type="entry name" value="ASX_HYDROXYL"/>
    <property type="match status" value="1"/>
</dbReference>
<keyword evidence="7 15" id="KW-1133">Transmembrane helix</keyword>
<evidence type="ECO:0000256" key="4">
    <source>
        <dbReference type="ARBA" id="ARBA00022729"/>
    </source>
</evidence>
<evidence type="ECO:0000313" key="22">
    <source>
        <dbReference type="Proteomes" id="UP000007879"/>
    </source>
</evidence>
<dbReference type="PRINTS" id="PR00453">
    <property type="entry name" value="VWFADOMAIN"/>
</dbReference>
<comment type="caution">
    <text evidence="13">Lacks conserved residue(s) required for the propagation of feature annotation.</text>
</comment>
<evidence type="ECO:0000256" key="3">
    <source>
        <dbReference type="ARBA" id="ARBA00022692"/>
    </source>
</evidence>
<evidence type="ECO:0000259" key="17">
    <source>
        <dbReference type="PROSITE" id="PS50026"/>
    </source>
</evidence>
<dbReference type="OrthoDB" id="6252479at2759"/>
<dbReference type="Pfam" id="PF13927">
    <property type="entry name" value="Ig_3"/>
    <property type="match status" value="1"/>
</dbReference>
<keyword evidence="22" id="KW-1185">Reference proteome</keyword>
<keyword evidence="10" id="KW-0325">Glycoprotein</keyword>
<evidence type="ECO:0000256" key="13">
    <source>
        <dbReference type="PROSITE-ProRule" id="PRU00076"/>
    </source>
</evidence>
<dbReference type="SUPFAM" id="SSF48726">
    <property type="entry name" value="Immunoglobulin"/>
    <property type="match status" value="2"/>
</dbReference>
<evidence type="ECO:0000259" key="18">
    <source>
        <dbReference type="PROSITE" id="PS50234"/>
    </source>
</evidence>
<dbReference type="PROSITE" id="PS01186">
    <property type="entry name" value="EGF_2"/>
    <property type="match status" value="2"/>
</dbReference>
<dbReference type="InterPro" id="IPR001881">
    <property type="entry name" value="EGF-like_Ca-bd_dom"/>
</dbReference>
<feature type="domain" description="Ig-like" evidence="20">
    <location>
        <begin position="1819"/>
        <end position="1905"/>
    </location>
</feature>
<dbReference type="InterPro" id="IPR013783">
    <property type="entry name" value="Ig-like_fold"/>
</dbReference>
<evidence type="ECO:0000256" key="12">
    <source>
        <dbReference type="PROSITE-ProRule" id="PRU00043"/>
    </source>
</evidence>
<dbReference type="SUPFAM" id="SSF49313">
    <property type="entry name" value="Cadherin-like"/>
    <property type="match status" value="12"/>
</dbReference>
<dbReference type="Gene3D" id="3.40.50.410">
    <property type="entry name" value="von Willebrand factor, type A domain"/>
    <property type="match status" value="1"/>
</dbReference>
<dbReference type="Gene3D" id="2.10.25.10">
    <property type="entry name" value="Laminin"/>
    <property type="match status" value="2"/>
</dbReference>
<dbReference type="PROSITE" id="PS01187">
    <property type="entry name" value="EGF_CA"/>
    <property type="match status" value="1"/>
</dbReference>
<dbReference type="Pfam" id="PF12661">
    <property type="entry name" value="hEGF"/>
    <property type="match status" value="1"/>
</dbReference>
<protein>
    <submittedName>
        <fullName evidence="21">Uncharacterized protein</fullName>
    </submittedName>
</protein>
<feature type="region of interest" description="Disordered" evidence="14">
    <location>
        <begin position="2334"/>
        <end position="2368"/>
    </location>
</feature>
<feature type="domain" description="Cadherin" evidence="19">
    <location>
        <begin position="687"/>
        <end position="783"/>
    </location>
</feature>
<dbReference type="KEGG" id="aqu:100631576"/>
<dbReference type="eggNOG" id="KOG3638">
    <property type="taxonomic scope" value="Eukaryota"/>
</dbReference>
<feature type="disulfide bond" evidence="13">
    <location>
        <begin position="1986"/>
        <end position="1995"/>
    </location>
</feature>
<evidence type="ECO:0000256" key="14">
    <source>
        <dbReference type="SAM" id="MobiDB-lite"/>
    </source>
</evidence>
<feature type="domain" description="Cadherin" evidence="19">
    <location>
        <begin position="1198"/>
        <end position="1312"/>
    </location>
</feature>
<dbReference type="InterPro" id="IPR003599">
    <property type="entry name" value="Ig_sub"/>
</dbReference>
<dbReference type="InterPro" id="IPR000320">
    <property type="entry name" value="Hedgehog_signalling_dom"/>
</dbReference>
<dbReference type="InterPro" id="IPR009030">
    <property type="entry name" value="Growth_fac_rcpt_cys_sf"/>
</dbReference>
<dbReference type="PROSITE" id="PS00022">
    <property type="entry name" value="EGF_1"/>
    <property type="match status" value="2"/>
</dbReference>
<accession>A0A1X7UFR8</accession>
<dbReference type="PANTHER" id="PTHR24026">
    <property type="entry name" value="FAT ATYPICAL CADHERIN-RELATED"/>
    <property type="match status" value="1"/>
</dbReference>
<dbReference type="InterPro" id="IPR013098">
    <property type="entry name" value="Ig_I-set"/>
</dbReference>
<feature type="disulfide bond" evidence="13">
    <location>
        <begin position="1965"/>
        <end position="1975"/>
    </location>
</feature>
<dbReference type="PROSITE" id="PS50268">
    <property type="entry name" value="CADHERIN_2"/>
    <property type="match status" value="11"/>
</dbReference>
<evidence type="ECO:0000256" key="6">
    <source>
        <dbReference type="ARBA" id="ARBA00022837"/>
    </source>
</evidence>
<dbReference type="SMART" id="SM00408">
    <property type="entry name" value="IGc2"/>
    <property type="match status" value="2"/>
</dbReference>
<feature type="domain" description="Cadherin" evidence="19">
    <location>
        <begin position="993"/>
        <end position="1099"/>
    </location>
</feature>
<dbReference type="SMART" id="SM00327">
    <property type="entry name" value="VWA"/>
    <property type="match status" value="1"/>
</dbReference>
<feature type="domain" description="Cadherin" evidence="19">
    <location>
        <begin position="1313"/>
        <end position="1414"/>
    </location>
</feature>
<evidence type="ECO:0000256" key="8">
    <source>
        <dbReference type="ARBA" id="ARBA00023136"/>
    </source>
</evidence>
<dbReference type="SUPFAM" id="SSF55166">
    <property type="entry name" value="Hedgehog/DD-peptidase"/>
    <property type="match status" value="1"/>
</dbReference>
<feature type="domain" description="VWFA" evidence="18">
    <location>
        <begin position="185"/>
        <end position="362"/>
    </location>
</feature>
<dbReference type="InterPro" id="IPR036179">
    <property type="entry name" value="Ig-like_dom_sf"/>
</dbReference>
<evidence type="ECO:0000256" key="16">
    <source>
        <dbReference type="SAM" id="SignalP"/>
    </source>
</evidence>
<dbReference type="CDD" id="cd00054">
    <property type="entry name" value="EGF_CA"/>
    <property type="match status" value="2"/>
</dbReference>
<dbReference type="STRING" id="400682.A0A1X7UFR8"/>
<feature type="domain" description="Cadherin" evidence="19">
    <location>
        <begin position="478"/>
        <end position="583"/>
    </location>
</feature>
<dbReference type="Pfam" id="PF01085">
    <property type="entry name" value="HH_signal"/>
    <property type="match status" value="1"/>
</dbReference>
<dbReference type="GO" id="GO:0007267">
    <property type="term" value="P:cell-cell signaling"/>
    <property type="evidence" value="ECO:0007669"/>
    <property type="project" value="InterPro"/>
</dbReference>
<dbReference type="SUPFAM" id="SSF57184">
    <property type="entry name" value="Growth factor receptor domain"/>
    <property type="match status" value="1"/>
</dbReference>
<dbReference type="EnsemblMetazoa" id="XM_003388121.2">
    <property type="protein sequence ID" value="XP_003388169.1"/>
    <property type="gene ID" value="LOC100631576"/>
</dbReference>
<dbReference type="SMART" id="SM00179">
    <property type="entry name" value="EGF_CA"/>
    <property type="match status" value="2"/>
</dbReference>